<evidence type="ECO:0000313" key="2">
    <source>
        <dbReference type="Proteomes" id="UP001229651"/>
    </source>
</evidence>
<accession>A0ABU0EWU0</accession>
<sequence length="41" mass="3979">MVRGRSGRDGGSGDLLPAVDRAVGPVVGGRFGALRADGGLG</sequence>
<protein>
    <submittedName>
        <fullName evidence="1">Uncharacterized protein</fullName>
    </submittedName>
</protein>
<dbReference type="RefSeq" id="WP_306993317.1">
    <property type="nucleotide sequence ID" value="NZ_JAUSUT010000001.1"/>
</dbReference>
<dbReference type="EMBL" id="JAUSUT010000001">
    <property type="protein sequence ID" value="MDQ0379789.1"/>
    <property type="molecule type" value="Genomic_DNA"/>
</dbReference>
<reference evidence="1 2" key="1">
    <citation type="submission" date="2023-07" db="EMBL/GenBank/DDBJ databases">
        <title>Sequencing the genomes of 1000 actinobacteria strains.</title>
        <authorList>
            <person name="Klenk H.-P."/>
        </authorList>
    </citation>
    <scope>NUCLEOTIDE SEQUENCE [LARGE SCALE GENOMIC DNA]</scope>
    <source>
        <strain evidence="1 2">DSM 45805</strain>
    </source>
</reference>
<evidence type="ECO:0000313" key="1">
    <source>
        <dbReference type="EMBL" id="MDQ0379789.1"/>
    </source>
</evidence>
<proteinExistence type="predicted"/>
<dbReference type="Proteomes" id="UP001229651">
    <property type="component" value="Unassembled WGS sequence"/>
</dbReference>
<organism evidence="1 2">
    <name type="scientific">Amycolatopsis thermophila</name>
    <dbReference type="NCBI Taxonomy" id="206084"/>
    <lineage>
        <taxon>Bacteria</taxon>
        <taxon>Bacillati</taxon>
        <taxon>Actinomycetota</taxon>
        <taxon>Actinomycetes</taxon>
        <taxon>Pseudonocardiales</taxon>
        <taxon>Pseudonocardiaceae</taxon>
        <taxon>Amycolatopsis</taxon>
    </lineage>
</organism>
<name>A0ABU0EWU0_9PSEU</name>
<comment type="caution">
    <text evidence="1">The sequence shown here is derived from an EMBL/GenBank/DDBJ whole genome shotgun (WGS) entry which is preliminary data.</text>
</comment>
<keyword evidence="2" id="KW-1185">Reference proteome</keyword>
<gene>
    <name evidence="1" type="ORF">FB470_003783</name>
</gene>